<dbReference type="HAMAP" id="MF_02207">
    <property type="entry name" value="MreB"/>
    <property type="match status" value="1"/>
</dbReference>
<evidence type="ECO:0000256" key="2">
    <source>
        <dbReference type="ARBA" id="ARBA00022741"/>
    </source>
</evidence>
<keyword evidence="3 6" id="KW-0067">ATP-binding</keyword>
<keyword evidence="1 6" id="KW-0963">Cytoplasm</keyword>
<dbReference type="InterPro" id="IPR056546">
    <property type="entry name" value="MreB_MamK-like"/>
</dbReference>
<dbReference type="NCBIfam" id="NF010539">
    <property type="entry name" value="PRK13927.1"/>
    <property type="match status" value="1"/>
</dbReference>
<dbReference type="InterPro" id="IPR004753">
    <property type="entry name" value="MreB"/>
</dbReference>
<keyword evidence="2 6" id="KW-0547">Nucleotide-binding</keyword>
<evidence type="ECO:0000313" key="7">
    <source>
        <dbReference type="EMBL" id="TET44936.1"/>
    </source>
</evidence>
<dbReference type="GO" id="GO:0000902">
    <property type="term" value="P:cell morphogenesis"/>
    <property type="evidence" value="ECO:0007669"/>
    <property type="project" value="InterPro"/>
</dbReference>
<dbReference type="SUPFAM" id="SSF53067">
    <property type="entry name" value="Actin-like ATPase domain"/>
    <property type="match status" value="2"/>
</dbReference>
<keyword evidence="4 6" id="KW-0133">Cell shape</keyword>
<dbReference type="PRINTS" id="PR01652">
    <property type="entry name" value="SHAPEPROTEIN"/>
</dbReference>
<evidence type="ECO:0000313" key="8">
    <source>
        <dbReference type="Proteomes" id="UP000320679"/>
    </source>
</evidence>
<dbReference type="Pfam" id="PF06723">
    <property type="entry name" value="MreB_Mbl"/>
    <property type="match status" value="1"/>
</dbReference>
<comment type="caution">
    <text evidence="7">The sequence shown here is derived from an EMBL/GenBank/DDBJ whole genome shotgun (WGS) entry which is preliminary data.</text>
</comment>
<dbReference type="PANTHER" id="PTHR42749">
    <property type="entry name" value="CELL SHAPE-DETERMINING PROTEIN MREB"/>
    <property type="match status" value="1"/>
</dbReference>
<comment type="function">
    <text evidence="6">Forms membrane-associated dynamic filaments that are essential for cell shape determination. Acts by regulating cell wall synthesis and cell elongation, and thus cell shape. A feedback loop between cell geometry and MreB localization may maintain elongated cell shape by targeting cell wall growth to regions of negative cell wall curvature.</text>
</comment>
<comment type="subcellular location">
    <subcellularLocation>
        <location evidence="6">Cytoplasm</location>
    </subcellularLocation>
    <text evidence="6">Membrane-associated.</text>
</comment>
<dbReference type="Proteomes" id="UP000320679">
    <property type="component" value="Unassembled WGS sequence"/>
</dbReference>
<dbReference type="GO" id="GO:0005524">
    <property type="term" value="F:ATP binding"/>
    <property type="evidence" value="ECO:0007669"/>
    <property type="project" value="UniProtKB-KW"/>
</dbReference>
<dbReference type="InterPro" id="IPR043129">
    <property type="entry name" value="ATPase_NBD"/>
</dbReference>
<evidence type="ECO:0000256" key="5">
    <source>
        <dbReference type="ARBA" id="ARBA00023458"/>
    </source>
</evidence>
<comment type="similarity">
    <text evidence="5 6">Belongs to the FtsA/MreB family.</text>
</comment>
<proteinExistence type="inferred from homology"/>
<dbReference type="NCBIfam" id="TIGR00904">
    <property type="entry name" value="mreB"/>
    <property type="match status" value="1"/>
</dbReference>
<evidence type="ECO:0000256" key="1">
    <source>
        <dbReference type="ARBA" id="ARBA00022490"/>
    </source>
</evidence>
<dbReference type="EMBL" id="SOJK01000190">
    <property type="protein sequence ID" value="TET44936.1"/>
    <property type="molecule type" value="Genomic_DNA"/>
</dbReference>
<organism evidence="7 8">
    <name type="scientific">Aerophobetes bacterium</name>
    <dbReference type="NCBI Taxonomy" id="2030807"/>
    <lineage>
        <taxon>Bacteria</taxon>
        <taxon>Candidatus Aerophobota</taxon>
    </lineage>
</organism>
<feature type="binding site" evidence="6">
    <location>
        <begin position="213"/>
        <end position="216"/>
    </location>
    <ligand>
        <name>ATP</name>
        <dbReference type="ChEBI" id="CHEBI:30616"/>
    </ligand>
</feature>
<dbReference type="GO" id="GO:0008360">
    <property type="term" value="P:regulation of cell shape"/>
    <property type="evidence" value="ECO:0007669"/>
    <property type="project" value="UniProtKB-UniRule"/>
</dbReference>
<evidence type="ECO:0000256" key="4">
    <source>
        <dbReference type="ARBA" id="ARBA00022960"/>
    </source>
</evidence>
<comment type="subunit">
    <text evidence="6">Forms polymers.</text>
</comment>
<sequence>MAKNMFSFRIWGDNLGIDLGTTNTLVYAKRKGVVLNIPSVMAIGRKDGRILAIGKEAKEMVGKTPENIVAVRPMQDGVIADFDIAQKMMRYFIDQVQPRRLLMGPKLIIGVPFQATKVEKRAVVEIAMQIGARRVHLVAEPVAAAIGANLPISEALGNLIVDIGGGTSEAAITSLNGVVICRTIRIAGDEMDQAAIQHLRDHHSLVIGEQMAERIKIEIGCVCVPAHNEKMKVRGRDLNTGFPNEIEIDSEEVSSIFSPVVDTICEMIEATLEESPPELSGDIMERGLYLTGGVACLRGLDKYISQRTGLTVHLAEEPLLSVVMGIGKLLKDRQLLSLVEMTP</sequence>
<dbReference type="CDD" id="cd10225">
    <property type="entry name" value="ASKHA_NBD_MreB-like"/>
    <property type="match status" value="1"/>
</dbReference>
<dbReference type="Gene3D" id="3.30.420.40">
    <property type="match status" value="3"/>
</dbReference>
<dbReference type="GO" id="GO:0005737">
    <property type="term" value="C:cytoplasm"/>
    <property type="evidence" value="ECO:0007669"/>
    <property type="project" value="UniProtKB-SubCell"/>
</dbReference>
<evidence type="ECO:0000256" key="6">
    <source>
        <dbReference type="HAMAP-Rule" id="MF_02207"/>
    </source>
</evidence>
<evidence type="ECO:0000256" key="3">
    <source>
        <dbReference type="ARBA" id="ARBA00022840"/>
    </source>
</evidence>
<protein>
    <recommendedName>
        <fullName evidence="6">Cell shape-determining protein MreB</fullName>
    </recommendedName>
</protein>
<dbReference type="PANTHER" id="PTHR42749:SF1">
    <property type="entry name" value="CELL SHAPE-DETERMINING PROTEIN MREB"/>
    <property type="match status" value="1"/>
</dbReference>
<accession>A0A523UQX0</accession>
<name>A0A523UQX0_UNCAE</name>
<gene>
    <name evidence="6" type="primary">mreB</name>
    <name evidence="7" type="ORF">E3J59_04440</name>
</gene>
<dbReference type="AlphaFoldDB" id="A0A523UQX0"/>
<comment type="caution">
    <text evidence="6">Lacks conserved residue(s) required for the propagation of feature annotation.</text>
</comment>
<feature type="binding site" evidence="6">
    <location>
        <begin position="165"/>
        <end position="167"/>
    </location>
    <ligand>
        <name>ATP</name>
        <dbReference type="ChEBI" id="CHEBI:30616"/>
    </ligand>
</feature>
<reference evidence="7 8" key="1">
    <citation type="submission" date="2019-03" db="EMBL/GenBank/DDBJ databases">
        <title>Metabolic potential of uncultured bacteria and archaea associated with petroleum seepage in deep-sea sediments.</title>
        <authorList>
            <person name="Dong X."/>
            <person name="Hubert C."/>
        </authorList>
    </citation>
    <scope>NUCLEOTIDE SEQUENCE [LARGE SCALE GENOMIC DNA]</scope>
    <source>
        <strain evidence="7">E29_bin78</strain>
    </source>
</reference>